<dbReference type="Proteomes" id="UP000825935">
    <property type="component" value="Chromosome 13"/>
</dbReference>
<feature type="domain" description="Bifunctional inhibitor/plant lipid transfer protein/seed storage helical" evidence="2">
    <location>
        <begin position="43"/>
        <end position="129"/>
    </location>
</feature>
<dbReference type="OMA" id="ITANVNC"/>
<protein>
    <recommendedName>
        <fullName evidence="2">Bifunctional inhibitor/plant lipid transfer protein/seed storage helical domain-containing protein</fullName>
    </recommendedName>
</protein>
<dbReference type="InterPro" id="IPR000528">
    <property type="entry name" value="Plant_nsLTP"/>
</dbReference>
<reference evidence="3" key="1">
    <citation type="submission" date="2021-08" db="EMBL/GenBank/DDBJ databases">
        <title>WGS assembly of Ceratopteris richardii.</title>
        <authorList>
            <person name="Marchant D.B."/>
            <person name="Chen G."/>
            <person name="Jenkins J."/>
            <person name="Shu S."/>
            <person name="Leebens-Mack J."/>
            <person name="Grimwood J."/>
            <person name="Schmutz J."/>
            <person name="Soltis P."/>
            <person name="Soltis D."/>
            <person name="Chen Z.-H."/>
        </authorList>
    </citation>
    <scope>NUCLEOTIDE SEQUENCE</scope>
    <source>
        <strain evidence="3">Whitten #5841</strain>
        <tissue evidence="3">Leaf</tissue>
    </source>
</reference>
<dbReference type="CDD" id="cd01960">
    <property type="entry name" value="nsLTP1"/>
    <property type="match status" value="1"/>
</dbReference>
<accession>A0A8T2TLZ5</accession>
<evidence type="ECO:0000256" key="1">
    <source>
        <dbReference type="SAM" id="SignalP"/>
    </source>
</evidence>
<dbReference type="OrthoDB" id="1890443at2759"/>
<dbReference type="GO" id="GO:0006869">
    <property type="term" value="P:lipid transport"/>
    <property type="evidence" value="ECO:0007669"/>
    <property type="project" value="InterPro"/>
</dbReference>
<evidence type="ECO:0000259" key="2">
    <source>
        <dbReference type="Pfam" id="PF00234"/>
    </source>
</evidence>
<dbReference type="EMBL" id="CM035418">
    <property type="protein sequence ID" value="KAH7421629.1"/>
    <property type="molecule type" value="Genomic_DNA"/>
</dbReference>
<proteinExistence type="predicted"/>
<dbReference type="Gene3D" id="1.10.110.10">
    <property type="entry name" value="Plant lipid-transfer and hydrophobic proteins"/>
    <property type="match status" value="1"/>
</dbReference>
<dbReference type="InterPro" id="IPR036312">
    <property type="entry name" value="Bifun_inhib/LTP/seed_sf"/>
</dbReference>
<keyword evidence="1" id="KW-0732">Signal</keyword>
<dbReference type="AlphaFoldDB" id="A0A8T2TLZ5"/>
<keyword evidence="4" id="KW-1185">Reference proteome</keyword>
<evidence type="ECO:0000313" key="4">
    <source>
        <dbReference type="Proteomes" id="UP000825935"/>
    </source>
</evidence>
<feature type="chain" id="PRO_5035873250" description="Bifunctional inhibitor/plant lipid transfer protein/seed storage helical domain-containing protein" evidence="1">
    <location>
        <begin position="37"/>
        <end position="132"/>
    </location>
</feature>
<comment type="caution">
    <text evidence="3">The sequence shown here is derived from an EMBL/GenBank/DDBJ whole genome shotgun (WGS) entry which is preliminary data.</text>
</comment>
<dbReference type="Pfam" id="PF00234">
    <property type="entry name" value="Tryp_alpha_amyl"/>
    <property type="match status" value="1"/>
</dbReference>
<gene>
    <name evidence="3" type="ORF">KP509_13G068200</name>
</gene>
<evidence type="ECO:0000313" key="3">
    <source>
        <dbReference type="EMBL" id="KAH7421629.1"/>
    </source>
</evidence>
<name>A0A8T2TLZ5_CERRI</name>
<dbReference type="SUPFAM" id="SSF47699">
    <property type="entry name" value="Bifunctional inhibitor/lipid-transfer protein/seed storage 2S albumin"/>
    <property type="match status" value="1"/>
</dbReference>
<dbReference type="PRINTS" id="PR00382">
    <property type="entry name" value="LIPIDTRNSFER"/>
</dbReference>
<dbReference type="GO" id="GO:0008289">
    <property type="term" value="F:lipid binding"/>
    <property type="evidence" value="ECO:0007669"/>
    <property type="project" value="InterPro"/>
</dbReference>
<feature type="signal peptide" evidence="1">
    <location>
        <begin position="1"/>
        <end position="36"/>
    </location>
</feature>
<organism evidence="3 4">
    <name type="scientific">Ceratopteris richardii</name>
    <name type="common">Triangle waterfern</name>
    <dbReference type="NCBI Taxonomy" id="49495"/>
    <lineage>
        <taxon>Eukaryota</taxon>
        <taxon>Viridiplantae</taxon>
        <taxon>Streptophyta</taxon>
        <taxon>Embryophyta</taxon>
        <taxon>Tracheophyta</taxon>
        <taxon>Polypodiopsida</taxon>
        <taxon>Polypodiidae</taxon>
        <taxon>Polypodiales</taxon>
        <taxon>Pteridineae</taxon>
        <taxon>Pteridaceae</taxon>
        <taxon>Parkerioideae</taxon>
        <taxon>Ceratopteris</taxon>
    </lineage>
</organism>
<dbReference type="PANTHER" id="PTHR33076">
    <property type="entry name" value="NON-SPECIFIC LIPID-TRANSFER PROTEIN 2-RELATED"/>
    <property type="match status" value="1"/>
</dbReference>
<dbReference type="InterPro" id="IPR016140">
    <property type="entry name" value="Bifunc_inhib/LTP/seed_store"/>
</dbReference>
<sequence>MGIPAMNSSPCLSVTLMMLIMLEMLIVVCTVKPTEAITANVNCNKVNNYFIPCIGYLINRSTRVRPSIACCRSVKSLNAASRGLVRVGVCECLKINARRIGGLNQRNAATLPGKCGVRINLRVSPTTNCRRA</sequence>